<evidence type="ECO:0000256" key="1">
    <source>
        <dbReference type="SAM" id="MobiDB-lite"/>
    </source>
</evidence>
<proteinExistence type="predicted"/>
<sequence>MASEKVPLGRKLAVRLVPYGTPAAGVTVISCLGGGCPADPTRYRDPVDARTAARTHVAWHIKEFGPPAQRALCRCGHGRCGWHPRHRVTRCAGPVALVLVPDVEGRVWVIAEICANCAEAMPRVKVLSGGRPREQQPVAVAARPAAVDPPPTASPPARPDLSVPPPAKKTKTVEAKASEGDRARKCEICATEARPTTPPDAVQEQDPDQAQPVPARFGALAADTLRYLDCGQAGHSPEARLLALLLTLRMRRDGTFFMRSCELSALRMDLPPWALKELIVCGWADASFEEVCAAGPGDRNVECRIPELRDGLSHLGITPSVRSRVNAWALNVACHPSLMDRPAGIRLGAFYATAHCNATGHAAIYPRDMAKLCRYTSRDLALPALEALQKSRWLRQVQPGYRAGDPIKITLSQSARRFAPGATSLPTPTQPGPHPKPLAVRGRGHEIAAWVDSYVARHHHGPRNRELFAAHYEEDPRARWTDVMMAGALARLADDGWLLTDNNRWYRTRPGPTYLRRLLREQATDPPPQPTRHRQPSPLAADAEGQTLRGLWNIPGAEAVLGPCPQ</sequence>
<organism evidence="2 3">
    <name type="scientific">Streptomyces kronopolitis</name>
    <dbReference type="NCBI Taxonomy" id="1612435"/>
    <lineage>
        <taxon>Bacteria</taxon>
        <taxon>Bacillati</taxon>
        <taxon>Actinomycetota</taxon>
        <taxon>Actinomycetes</taxon>
        <taxon>Kitasatosporales</taxon>
        <taxon>Streptomycetaceae</taxon>
        <taxon>Streptomyces</taxon>
    </lineage>
</organism>
<dbReference type="PROSITE" id="PS51257">
    <property type="entry name" value="PROKAR_LIPOPROTEIN"/>
    <property type="match status" value="1"/>
</dbReference>
<reference evidence="3" key="1">
    <citation type="journal article" date="2019" name="Int. J. Syst. Evol. Microbiol.">
        <title>The Global Catalogue of Microorganisms (GCM) 10K type strain sequencing project: providing services to taxonomists for standard genome sequencing and annotation.</title>
        <authorList>
            <consortium name="The Broad Institute Genomics Platform"/>
            <consortium name="The Broad Institute Genome Sequencing Center for Infectious Disease"/>
            <person name="Wu L."/>
            <person name="Ma J."/>
        </authorList>
    </citation>
    <scope>NUCLEOTIDE SEQUENCE [LARGE SCALE GENOMIC DNA]</scope>
    <source>
        <strain evidence="3">CGMCC 4.7323</strain>
    </source>
</reference>
<feature type="compositionally biased region" description="Low complexity" evidence="1">
    <location>
        <begin position="137"/>
        <end position="146"/>
    </location>
</feature>
<protein>
    <submittedName>
        <fullName evidence="2">Uncharacterized protein</fullName>
    </submittedName>
</protein>
<comment type="caution">
    <text evidence="2">The sequence shown here is derived from an EMBL/GenBank/DDBJ whole genome shotgun (WGS) entry which is preliminary data.</text>
</comment>
<name>A0ABQ2K2A7_9ACTN</name>
<feature type="region of interest" description="Disordered" evidence="1">
    <location>
        <begin position="135"/>
        <end position="177"/>
    </location>
</feature>
<accession>A0ABQ2K2A7</accession>
<gene>
    <name evidence="2" type="ORF">GCM10012285_61660</name>
</gene>
<evidence type="ECO:0000313" key="2">
    <source>
        <dbReference type="EMBL" id="GGN61990.1"/>
    </source>
</evidence>
<dbReference type="Proteomes" id="UP000600080">
    <property type="component" value="Unassembled WGS sequence"/>
</dbReference>
<keyword evidence="3" id="KW-1185">Reference proteome</keyword>
<evidence type="ECO:0000313" key="3">
    <source>
        <dbReference type="Proteomes" id="UP000600080"/>
    </source>
</evidence>
<dbReference type="EMBL" id="BMND01000044">
    <property type="protein sequence ID" value="GGN61990.1"/>
    <property type="molecule type" value="Genomic_DNA"/>
</dbReference>
<feature type="compositionally biased region" description="Pro residues" evidence="1">
    <location>
        <begin position="147"/>
        <end position="167"/>
    </location>
</feature>
<feature type="region of interest" description="Disordered" evidence="1">
    <location>
        <begin position="522"/>
        <end position="543"/>
    </location>
</feature>